<reference evidence="1 2" key="1">
    <citation type="submission" date="2019-11" db="EMBL/GenBank/DDBJ databases">
        <authorList>
            <person name="Hylling O."/>
            <person name="Hansen L.H."/>
            <person name="Johansen A."/>
        </authorList>
    </citation>
    <scope>NUCLEOTIDE SEQUENCE [LARGE SCALE GENOMIC DNA]</scope>
</reference>
<organism evidence="1 2">
    <name type="scientific">Sphingomonas phage Eidolon</name>
    <dbReference type="NCBI Taxonomy" id="2686311"/>
    <lineage>
        <taxon>Viruses</taxon>
        <taxon>Duplodnaviria</taxon>
        <taxon>Heunggongvirae</taxon>
        <taxon>Uroviricota</taxon>
        <taxon>Caudoviricetes</taxon>
        <taxon>Johnpaulvirinae</taxon>
        <taxon>Eidolonvirus</taxon>
        <taxon>Eidolonvirus eidolon</taxon>
    </lineage>
</organism>
<keyword evidence="2" id="KW-1185">Reference proteome</keyword>
<evidence type="ECO:0000313" key="1">
    <source>
        <dbReference type="EMBL" id="QJD54414.1"/>
    </source>
</evidence>
<proteinExistence type="predicted"/>
<sequence length="107" mass="12131">MTDETPCVSLFERMARLSAQSRRPKMELFSVIEDAIAIVRYPGGVHKQVKMYHRGETVYVAHSGGFVRIVQRFGKETELMTANPNIKVIDFEANGVVEERGVLKYKA</sequence>
<dbReference type="KEGG" id="vg:79585545"/>
<dbReference type="GeneID" id="79585545"/>
<protein>
    <submittedName>
        <fullName evidence="1">Uncharacterized protein</fullName>
    </submittedName>
</protein>
<evidence type="ECO:0000313" key="2">
    <source>
        <dbReference type="Proteomes" id="UP000502376"/>
    </source>
</evidence>
<dbReference type="EMBL" id="MN734437">
    <property type="protein sequence ID" value="QJD54414.1"/>
    <property type="molecule type" value="Genomic_DNA"/>
</dbReference>
<name>A0A6M3T867_9CAUD</name>
<dbReference type="RefSeq" id="YP_010738180.1">
    <property type="nucleotide sequence ID" value="NC_073023.1"/>
</dbReference>
<accession>A0A6M3T867</accession>
<dbReference type="Proteomes" id="UP000502376">
    <property type="component" value="Segment"/>
</dbReference>